<evidence type="ECO:0000256" key="9">
    <source>
        <dbReference type="ARBA" id="ARBA00022976"/>
    </source>
</evidence>
<dbReference type="Pfam" id="PF10250">
    <property type="entry name" value="O-FucT"/>
    <property type="match status" value="1"/>
</dbReference>
<keyword evidence="11" id="KW-0325">Glycoprotein</keyword>
<comment type="catalytic activity">
    <reaction evidence="16">
        <text>L-seryl-[protein] + GDP-beta-L-fucose = 3-O-(alpha-L-fucosyl)-L-seryl-[protein] + GDP + H(+)</text>
        <dbReference type="Rhea" id="RHEA:63644"/>
        <dbReference type="Rhea" id="RHEA-COMP:9863"/>
        <dbReference type="Rhea" id="RHEA-COMP:17914"/>
        <dbReference type="ChEBI" id="CHEBI:15378"/>
        <dbReference type="ChEBI" id="CHEBI:29999"/>
        <dbReference type="ChEBI" id="CHEBI:57273"/>
        <dbReference type="ChEBI" id="CHEBI:58189"/>
        <dbReference type="ChEBI" id="CHEBI:189632"/>
        <dbReference type="EC" id="2.4.1.221"/>
    </reaction>
    <physiologicalReaction direction="left-to-right" evidence="16">
        <dbReference type="Rhea" id="RHEA:63645"/>
    </physiologicalReaction>
</comment>
<evidence type="ECO:0000256" key="8">
    <source>
        <dbReference type="ARBA" id="ARBA00022824"/>
    </source>
</evidence>
<dbReference type="PANTHER" id="PTHR21420:SF10">
    <property type="entry name" value="GDP-FUCOSE PROTEIN O-FUCOSYLTRANSFERASE 1"/>
    <property type="match status" value="1"/>
</dbReference>
<evidence type="ECO:0000256" key="6">
    <source>
        <dbReference type="ARBA" id="ARBA00022676"/>
    </source>
</evidence>
<evidence type="ECO:0000313" key="17">
    <source>
        <dbReference type="Proteomes" id="UP000887565"/>
    </source>
</evidence>
<comment type="similarity">
    <text evidence="3">Belongs to the glycosyltransferase 65 family.</text>
</comment>
<reference evidence="18" key="1">
    <citation type="submission" date="2022-11" db="UniProtKB">
        <authorList>
            <consortium name="WormBaseParasite"/>
        </authorList>
    </citation>
    <scope>IDENTIFICATION</scope>
</reference>
<accession>A0A915LAA4</accession>
<dbReference type="Proteomes" id="UP000887565">
    <property type="component" value="Unplaced"/>
</dbReference>
<dbReference type="InterPro" id="IPR019378">
    <property type="entry name" value="GDP-Fuc_O-FucTrfase"/>
</dbReference>
<evidence type="ECO:0000256" key="1">
    <source>
        <dbReference type="ARBA" id="ARBA00004240"/>
    </source>
</evidence>
<dbReference type="EC" id="2.4.1.221" evidence="4"/>
<evidence type="ECO:0000256" key="15">
    <source>
        <dbReference type="ARBA" id="ARBA00047273"/>
    </source>
</evidence>
<dbReference type="GO" id="GO:0005783">
    <property type="term" value="C:endoplasmic reticulum"/>
    <property type="evidence" value="ECO:0007669"/>
    <property type="project" value="UniProtKB-SubCell"/>
</dbReference>
<organism evidence="17 18">
    <name type="scientific">Romanomermis culicivorax</name>
    <name type="common">Nematode worm</name>
    <dbReference type="NCBI Taxonomy" id="13658"/>
    <lineage>
        <taxon>Eukaryota</taxon>
        <taxon>Metazoa</taxon>
        <taxon>Ecdysozoa</taxon>
        <taxon>Nematoda</taxon>
        <taxon>Enoplea</taxon>
        <taxon>Dorylaimia</taxon>
        <taxon>Mermithida</taxon>
        <taxon>Mermithoidea</taxon>
        <taxon>Mermithidae</taxon>
        <taxon>Romanomermis</taxon>
    </lineage>
</organism>
<comment type="subcellular location">
    <subcellularLocation>
        <location evidence="1">Endoplasmic reticulum</location>
    </subcellularLocation>
</comment>
<proteinExistence type="inferred from homology"/>
<keyword evidence="6" id="KW-0328">Glycosyltransferase</keyword>
<sequence length="113" mass="12791">MYIEKQIKVKDDNCLLVNSTKTPPFCLLIFTTEYGLGFEMKIYGFNGKNVKAYKLTNNEPHVDLAVLGRSSYFIGNCVSSFSAFVKRERDVNNLPSGFWGIEIDVKSQSHAEL</sequence>
<evidence type="ECO:0000256" key="2">
    <source>
        <dbReference type="ARBA" id="ARBA00004922"/>
    </source>
</evidence>
<keyword evidence="9" id="KW-0914">Notch signaling pathway</keyword>
<evidence type="ECO:0000256" key="7">
    <source>
        <dbReference type="ARBA" id="ARBA00022679"/>
    </source>
</evidence>
<evidence type="ECO:0000256" key="5">
    <source>
        <dbReference type="ARBA" id="ARBA00021745"/>
    </source>
</evidence>
<dbReference type="GO" id="GO:0006004">
    <property type="term" value="P:fucose metabolic process"/>
    <property type="evidence" value="ECO:0007669"/>
    <property type="project" value="UniProtKB-KW"/>
</dbReference>
<name>A0A915LAA4_ROMCU</name>
<protein>
    <recommendedName>
        <fullName evidence="5">GDP-fucose protein O-fucosyltransferase 1</fullName>
        <ecNumber evidence="4">2.4.1.221</ecNumber>
    </recommendedName>
    <alternativeName>
        <fullName evidence="14">Peptide-O-fucosyltransferase 1</fullName>
    </alternativeName>
</protein>
<dbReference type="InterPro" id="IPR039922">
    <property type="entry name" value="POFUT1"/>
</dbReference>
<dbReference type="PANTHER" id="PTHR21420">
    <property type="entry name" value="GDP-FUCOSE PROTEIN O-FUCOSYLTRANSFERASE 1"/>
    <property type="match status" value="1"/>
</dbReference>
<comment type="catalytic activity">
    <reaction evidence="15">
        <text>L-threonyl-[protein] + GDP-beta-L-fucose = 3-O-(alpha-L-fucosyl)-L-threonyl-[protein] + GDP + H(+)</text>
        <dbReference type="Rhea" id="RHEA:70491"/>
        <dbReference type="Rhea" id="RHEA-COMP:11060"/>
        <dbReference type="Rhea" id="RHEA-COMP:17915"/>
        <dbReference type="ChEBI" id="CHEBI:15378"/>
        <dbReference type="ChEBI" id="CHEBI:30013"/>
        <dbReference type="ChEBI" id="CHEBI:57273"/>
        <dbReference type="ChEBI" id="CHEBI:58189"/>
        <dbReference type="ChEBI" id="CHEBI:189631"/>
        <dbReference type="EC" id="2.4.1.221"/>
    </reaction>
    <physiologicalReaction direction="left-to-right" evidence="15">
        <dbReference type="Rhea" id="RHEA:70492"/>
    </physiologicalReaction>
</comment>
<dbReference type="WBParaSite" id="nRc.2.0.1.t47999-RA">
    <property type="protein sequence ID" value="nRc.2.0.1.t47999-RA"/>
    <property type="gene ID" value="nRc.2.0.1.g47999"/>
</dbReference>
<keyword evidence="7" id="KW-0808">Transferase</keyword>
<keyword evidence="17" id="KW-1185">Reference proteome</keyword>
<evidence type="ECO:0000256" key="4">
    <source>
        <dbReference type="ARBA" id="ARBA00012196"/>
    </source>
</evidence>
<evidence type="ECO:0000256" key="11">
    <source>
        <dbReference type="ARBA" id="ARBA00023180"/>
    </source>
</evidence>
<evidence type="ECO:0000256" key="16">
    <source>
        <dbReference type="ARBA" id="ARBA00048647"/>
    </source>
</evidence>
<evidence type="ECO:0000256" key="3">
    <source>
        <dbReference type="ARBA" id="ARBA00010626"/>
    </source>
</evidence>
<keyword evidence="10" id="KW-1015">Disulfide bond</keyword>
<dbReference type="GO" id="GO:0007219">
    <property type="term" value="P:Notch signaling pathway"/>
    <property type="evidence" value="ECO:0007669"/>
    <property type="project" value="UniProtKB-KW"/>
</dbReference>
<evidence type="ECO:0000256" key="10">
    <source>
        <dbReference type="ARBA" id="ARBA00023157"/>
    </source>
</evidence>
<comment type="pathway">
    <text evidence="2">Protein modification; protein glycosylation.</text>
</comment>
<dbReference type="GO" id="GO:0046922">
    <property type="term" value="F:peptide-O-fucosyltransferase activity"/>
    <property type="evidence" value="ECO:0007669"/>
    <property type="project" value="UniProtKB-EC"/>
</dbReference>
<evidence type="ECO:0000256" key="14">
    <source>
        <dbReference type="ARBA" id="ARBA00033080"/>
    </source>
</evidence>
<evidence type="ECO:0000313" key="18">
    <source>
        <dbReference type="WBParaSite" id="nRc.2.0.1.t47999-RA"/>
    </source>
</evidence>
<keyword evidence="12" id="KW-0294">Fucose metabolism</keyword>
<dbReference type="Gene3D" id="3.40.50.11350">
    <property type="match status" value="1"/>
</dbReference>
<evidence type="ECO:0000256" key="12">
    <source>
        <dbReference type="ARBA" id="ARBA00023253"/>
    </source>
</evidence>
<evidence type="ECO:0000256" key="13">
    <source>
        <dbReference type="ARBA" id="ARBA00023277"/>
    </source>
</evidence>
<dbReference type="AlphaFoldDB" id="A0A915LAA4"/>
<keyword evidence="8" id="KW-0256">Endoplasmic reticulum</keyword>
<keyword evidence="13" id="KW-0119">Carbohydrate metabolism</keyword>